<dbReference type="InterPro" id="IPR051553">
    <property type="entry name" value="Ran_GTPase-activating"/>
</dbReference>
<dbReference type="AlphaFoldDB" id="A0A7S1FW52"/>
<feature type="compositionally biased region" description="Basic and acidic residues" evidence="2">
    <location>
        <begin position="41"/>
        <end position="51"/>
    </location>
</feature>
<feature type="region of interest" description="Disordered" evidence="2">
    <location>
        <begin position="41"/>
        <end position="69"/>
    </location>
</feature>
<accession>A0A7S1FW52</accession>
<dbReference type="PANTHER" id="PTHR45982">
    <property type="entry name" value="REGULATOR OF CHROMOSOME CONDENSATION"/>
    <property type="match status" value="1"/>
</dbReference>
<feature type="compositionally biased region" description="Low complexity" evidence="2">
    <location>
        <begin position="53"/>
        <end position="69"/>
    </location>
</feature>
<dbReference type="PROSITE" id="PS00626">
    <property type="entry name" value="RCC1_2"/>
    <property type="match status" value="1"/>
</dbReference>
<protein>
    <submittedName>
        <fullName evidence="3">Uncharacterized protein</fullName>
    </submittedName>
</protein>
<sequence length="183" mass="18834">MTRIRELDRLGGKIASAQGGYCHTLALTQCGRVLTLGCGEDGQRGDGRTDWDPSPGSAGGRPAASALPLPGGRRAAQIAAGANHSVVLAEDGTAYACGSDEYGQCGGTGEEDCVAELRRLEVPGGGRVVGVSAGYTHTVLRDADGRIFTLGQNENGQLGLGNTKEAMGVKMRRKLTEVAPPVI</sequence>
<dbReference type="InterPro" id="IPR000408">
    <property type="entry name" value="Reg_chr_condens"/>
</dbReference>
<dbReference type="PROSITE" id="PS50012">
    <property type="entry name" value="RCC1_3"/>
    <property type="match status" value="3"/>
</dbReference>
<proteinExistence type="predicted"/>
<dbReference type="InterPro" id="IPR009091">
    <property type="entry name" value="RCC1/BLIP-II"/>
</dbReference>
<reference evidence="3" key="1">
    <citation type="submission" date="2021-01" db="EMBL/GenBank/DDBJ databases">
        <authorList>
            <person name="Corre E."/>
            <person name="Pelletier E."/>
            <person name="Niang G."/>
            <person name="Scheremetjew M."/>
            <person name="Finn R."/>
            <person name="Kale V."/>
            <person name="Holt S."/>
            <person name="Cochrane G."/>
            <person name="Meng A."/>
            <person name="Brown T."/>
            <person name="Cohen L."/>
        </authorList>
    </citation>
    <scope>NUCLEOTIDE SEQUENCE</scope>
    <source>
        <strain evidence="3">308</strain>
    </source>
</reference>
<dbReference type="EMBL" id="HBFR01026767">
    <property type="protein sequence ID" value="CAD8892088.1"/>
    <property type="molecule type" value="Transcribed_RNA"/>
</dbReference>
<feature type="repeat" description="RCC1" evidence="1">
    <location>
        <begin position="31"/>
        <end position="91"/>
    </location>
</feature>
<evidence type="ECO:0000256" key="1">
    <source>
        <dbReference type="PROSITE-ProRule" id="PRU00235"/>
    </source>
</evidence>
<organism evidence="3">
    <name type="scientific">Corethron hystrix</name>
    <dbReference type="NCBI Taxonomy" id="216773"/>
    <lineage>
        <taxon>Eukaryota</taxon>
        <taxon>Sar</taxon>
        <taxon>Stramenopiles</taxon>
        <taxon>Ochrophyta</taxon>
        <taxon>Bacillariophyta</taxon>
        <taxon>Coscinodiscophyceae</taxon>
        <taxon>Corethrophycidae</taxon>
        <taxon>Corethrales</taxon>
        <taxon>Corethraceae</taxon>
        <taxon>Corethron</taxon>
    </lineage>
</organism>
<dbReference type="Gene3D" id="2.130.10.30">
    <property type="entry name" value="Regulator of chromosome condensation 1/beta-lactamase-inhibitor protein II"/>
    <property type="match status" value="1"/>
</dbReference>
<dbReference type="PANTHER" id="PTHR45982:SF1">
    <property type="entry name" value="REGULATOR OF CHROMOSOME CONDENSATION"/>
    <property type="match status" value="1"/>
</dbReference>
<dbReference type="SUPFAM" id="SSF50985">
    <property type="entry name" value="RCC1/BLIP-II"/>
    <property type="match status" value="1"/>
</dbReference>
<feature type="repeat" description="RCC1" evidence="1">
    <location>
        <begin position="92"/>
        <end position="144"/>
    </location>
</feature>
<evidence type="ECO:0000256" key="2">
    <source>
        <dbReference type="SAM" id="MobiDB-lite"/>
    </source>
</evidence>
<gene>
    <name evidence="3" type="ORF">CHYS00102_LOCUS19294</name>
</gene>
<dbReference type="Pfam" id="PF13540">
    <property type="entry name" value="RCC1_2"/>
    <property type="match status" value="2"/>
</dbReference>
<dbReference type="PRINTS" id="PR00633">
    <property type="entry name" value="RCCNDNSATION"/>
</dbReference>
<name>A0A7S1FW52_9STRA</name>
<feature type="repeat" description="RCC1" evidence="1">
    <location>
        <begin position="145"/>
        <end position="183"/>
    </location>
</feature>
<evidence type="ECO:0000313" key="3">
    <source>
        <dbReference type="EMBL" id="CAD8892088.1"/>
    </source>
</evidence>